<keyword evidence="5 7" id="KW-1133">Transmembrane helix</keyword>
<evidence type="ECO:0000256" key="6">
    <source>
        <dbReference type="ARBA" id="ARBA00023136"/>
    </source>
</evidence>
<dbReference type="Proteomes" id="UP000562464">
    <property type="component" value="Unassembled WGS sequence"/>
</dbReference>
<keyword evidence="10" id="KW-1185">Reference proteome</keyword>
<keyword evidence="3 9" id="KW-0808">Transferase</keyword>
<feature type="transmembrane region" description="Helical" evidence="7">
    <location>
        <begin position="240"/>
        <end position="261"/>
    </location>
</feature>
<dbReference type="SUPFAM" id="SSF53448">
    <property type="entry name" value="Nucleotide-diphospho-sugar transferases"/>
    <property type="match status" value="1"/>
</dbReference>
<gene>
    <name evidence="9" type="ORF">HNQ37_000765</name>
</gene>
<organism evidence="9 10">
    <name type="scientific">Lactovum miscens</name>
    <dbReference type="NCBI Taxonomy" id="190387"/>
    <lineage>
        <taxon>Bacteria</taxon>
        <taxon>Bacillati</taxon>
        <taxon>Bacillota</taxon>
        <taxon>Bacilli</taxon>
        <taxon>Lactobacillales</taxon>
        <taxon>Streptococcaceae</taxon>
        <taxon>Lactovum</taxon>
    </lineage>
</organism>
<dbReference type="GO" id="GO:0005886">
    <property type="term" value="C:plasma membrane"/>
    <property type="evidence" value="ECO:0007669"/>
    <property type="project" value="TreeGrafter"/>
</dbReference>
<evidence type="ECO:0000256" key="2">
    <source>
        <dbReference type="ARBA" id="ARBA00022676"/>
    </source>
</evidence>
<dbReference type="EMBL" id="JACHHV010000009">
    <property type="protein sequence ID" value="MBB5887886.1"/>
    <property type="molecule type" value="Genomic_DNA"/>
</dbReference>
<feature type="transmembrane region" description="Helical" evidence="7">
    <location>
        <begin position="273"/>
        <end position="297"/>
    </location>
</feature>
<dbReference type="InterPro" id="IPR001173">
    <property type="entry name" value="Glyco_trans_2-like"/>
</dbReference>
<dbReference type="PANTHER" id="PTHR48090">
    <property type="entry name" value="UNDECAPRENYL-PHOSPHATE 4-DEOXY-4-FORMAMIDO-L-ARABINOSE TRANSFERASE-RELATED"/>
    <property type="match status" value="1"/>
</dbReference>
<dbReference type="Pfam" id="PF00535">
    <property type="entry name" value="Glycos_transf_2"/>
    <property type="match status" value="1"/>
</dbReference>
<comment type="caution">
    <text evidence="9">The sequence shown here is derived from an EMBL/GenBank/DDBJ whole genome shotgun (WGS) entry which is preliminary data.</text>
</comment>
<evidence type="ECO:0000259" key="8">
    <source>
        <dbReference type="Pfam" id="PF00535"/>
    </source>
</evidence>
<dbReference type="RefSeq" id="WP_183539447.1">
    <property type="nucleotide sequence ID" value="NZ_JACHHV010000009.1"/>
</dbReference>
<dbReference type="AlphaFoldDB" id="A0A841C1U7"/>
<keyword evidence="4 7" id="KW-0812">Transmembrane</keyword>
<sequence>MKQPILYMVLPCYNEELVLDETSSRLEKKYHELIENQKISEKSRICFVNDGSKDSTWKMISNLHTKKPDLFSGINLSRNRGHQNALLAGLMTVKDLSDCVISMDADLQDDINVIDEMIEKFVNEGIDVVYGVRDNRDTDTSFKRGTAGMYYSLMKLLGSENVPNSADFRLMSHRALNGLAQFGEVNLFLRGMVPLVGFKSDIIYYKRGERFAGESKYPLKKMISFAIDGITSMSATPMRIIFWVGLLAFVLAILGGIYVFLSRITKDTAIGWSSTMVAIVGFGGLQLLALGIIGEYVGKIFNEVKQRPRYIIQDFINKQ</sequence>
<keyword evidence="6 7" id="KW-0472">Membrane</keyword>
<reference evidence="9 10" key="1">
    <citation type="submission" date="2020-08" db="EMBL/GenBank/DDBJ databases">
        <title>Genomic Encyclopedia of Type Strains, Phase IV (KMG-IV): sequencing the most valuable type-strain genomes for metagenomic binning, comparative biology and taxonomic classification.</title>
        <authorList>
            <person name="Goeker M."/>
        </authorList>
    </citation>
    <scope>NUCLEOTIDE SEQUENCE [LARGE SCALE GENOMIC DNA]</scope>
    <source>
        <strain evidence="9 10">DSM 14925</strain>
    </source>
</reference>
<keyword evidence="2" id="KW-0328">Glycosyltransferase</keyword>
<proteinExistence type="predicted"/>
<evidence type="ECO:0000256" key="1">
    <source>
        <dbReference type="ARBA" id="ARBA00004141"/>
    </source>
</evidence>
<evidence type="ECO:0000256" key="7">
    <source>
        <dbReference type="SAM" id="Phobius"/>
    </source>
</evidence>
<dbReference type="CDD" id="cd04187">
    <property type="entry name" value="DPM1_like_bac"/>
    <property type="match status" value="1"/>
</dbReference>
<evidence type="ECO:0000313" key="10">
    <source>
        <dbReference type="Proteomes" id="UP000562464"/>
    </source>
</evidence>
<accession>A0A841C1U7</accession>
<dbReference type="InterPro" id="IPR029044">
    <property type="entry name" value="Nucleotide-diphossugar_trans"/>
</dbReference>
<name>A0A841C1U7_9LACT</name>
<feature type="domain" description="Glycosyltransferase 2-like" evidence="8">
    <location>
        <begin position="9"/>
        <end position="176"/>
    </location>
</feature>
<dbReference type="GO" id="GO:0016757">
    <property type="term" value="F:glycosyltransferase activity"/>
    <property type="evidence" value="ECO:0007669"/>
    <property type="project" value="UniProtKB-KW"/>
</dbReference>
<evidence type="ECO:0000313" key="9">
    <source>
        <dbReference type="EMBL" id="MBB5887886.1"/>
    </source>
</evidence>
<dbReference type="PANTHER" id="PTHR48090:SF1">
    <property type="entry name" value="PROPHAGE BACTOPRENOL GLUCOSYL TRANSFERASE HOMOLOG"/>
    <property type="match status" value="1"/>
</dbReference>
<evidence type="ECO:0000256" key="3">
    <source>
        <dbReference type="ARBA" id="ARBA00022679"/>
    </source>
</evidence>
<evidence type="ECO:0000256" key="4">
    <source>
        <dbReference type="ARBA" id="ARBA00022692"/>
    </source>
</evidence>
<dbReference type="InterPro" id="IPR050256">
    <property type="entry name" value="Glycosyltransferase_2"/>
</dbReference>
<evidence type="ECO:0000256" key="5">
    <source>
        <dbReference type="ARBA" id="ARBA00022989"/>
    </source>
</evidence>
<dbReference type="Gene3D" id="3.90.550.10">
    <property type="entry name" value="Spore Coat Polysaccharide Biosynthesis Protein SpsA, Chain A"/>
    <property type="match status" value="1"/>
</dbReference>
<comment type="subcellular location">
    <subcellularLocation>
        <location evidence="1">Membrane</location>
        <topology evidence="1">Multi-pass membrane protein</topology>
    </subcellularLocation>
</comment>
<protein>
    <submittedName>
        <fullName evidence="9">Glycosyltransferase involved in cell wall biosynthesis</fullName>
    </submittedName>
</protein>